<organism evidence="2 3">
    <name type="scientific">Pleodorina starrii</name>
    <dbReference type="NCBI Taxonomy" id="330485"/>
    <lineage>
        <taxon>Eukaryota</taxon>
        <taxon>Viridiplantae</taxon>
        <taxon>Chlorophyta</taxon>
        <taxon>core chlorophytes</taxon>
        <taxon>Chlorophyceae</taxon>
        <taxon>CS clade</taxon>
        <taxon>Chlamydomonadales</taxon>
        <taxon>Volvocaceae</taxon>
        <taxon>Pleodorina</taxon>
    </lineage>
</organism>
<gene>
    <name evidence="2" type="primary">PLEST000420</name>
    <name evidence="2" type="ORF">PLESTB_000338700</name>
</gene>
<feature type="region of interest" description="Disordered" evidence="1">
    <location>
        <begin position="126"/>
        <end position="152"/>
    </location>
</feature>
<dbReference type="EMBL" id="BRXU01000003">
    <property type="protein sequence ID" value="GLC50068.1"/>
    <property type="molecule type" value="Genomic_DNA"/>
</dbReference>
<comment type="caution">
    <text evidence="2">The sequence shown here is derived from an EMBL/GenBank/DDBJ whole genome shotgun (WGS) entry which is preliminary data.</text>
</comment>
<dbReference type="Proteomes" id="UP001165080">
    <property type="component" value="Unassembled WGS sequence"/>
</dbReference>
<proteinExistence type="predicted"/>
<sequence>MPIICPPQILYLATAPHLQRHYGLGRLLTVGIMRAAAAAGHEVLLGYATAVLLRLDSAGFWTKAGFIPSSAAAVGGGTSAAAGSSGDDLAPTAARKAIQSSQEYATSACPIWVAFLTAPVAVKPQQPQQAGSGGAAGTTLMLPLPTDWPVKS</sequence>
<evidence type="ECO:0000256" key="1">
    <source>
        <dbReference type="SAM" id="MobiDB-lite"/>
    </source>
</evidence>
<name>A0A9W6EYJ6_9CHLO</name>
<dbReference type="AlphaFoldDB" id="A0A9W6EYJ6"/>
<accession>A0A9W6EYJ6</accession>
<protein>
    <submittedName>
        <fullName evidence="2">Uncharacterized protein</fullName>
    </submittedName>
</protein>
<keyword evidence="3" id="KW-1185">Reference proteome</keyword>
<evidence type="ECO:0000313" key="2">
    <source>
        <dbReference type="EMBL" id="GLC50068.1"/>
    </source>
</evidence>
<reference evidence="2 3" key="1">
    <citation type="journal article" date="2023" name="Commun. Biol.">
        <title>Reorganization of the ancestral sex-determining regions during the evolution of trioecy in Pleodorina starrii.</title>
        <authorList>
            <person name="Takahashi K."/>
            <person name="Suzuki S."/>
            <person name="Kawai-Toyooka H."/>
            <person name="Yamamoto K."/>
            <person name="Hamaji T."/>
            <person name="Ootsuki R."/>
            <person name="Yamaguchi H."/>
            <person name="Kawachi M."/>
            <person name="Higashiyama T."/>
            <person name="Nozaki H."/>
        </authorList>
    </citation>
    <scope>NUCLEOTIDE SEQUENCE [LARGE SCALE GENOMIC DNA]</scope>
    <source>
        <strain evidence="2 3">NIES-4479</strain>
    </source>
</reference>
<evidence type="ECO:0000313" key="3">
    <source>
        <dbReference type="Proteomes" id="UP001165080"/>
    </source>
</evidence>